<organism evidence="2 3">
    <name type="scientific">Paeniglutamicibacter cryotolerans</name>
    <dbReference type="NCBI Taxonomy" id="670079"/>
    <lineage>
        <taxon>Bacteria</taxon>
        <taxon>Bacillati</taxon>
        <taxon>Actinomycetota</taxon>
        <taxon>Actinomycetes</taxon>
        <taxon>Micrococcales</taxon>
        <taxon>Micrococcaceae</taxon>
        <taxon>Paeniglutamicibacter</taxon>
    </lineage>
</organism>
<protein>
    <submittedName>
        <fullName evidence="2">Uncharacterized protein</fullName>
    </submittedName>
</protein>
<accession>A0A839QJS2</accession>
<dbReference type="AlphaFoldDB" id="A0A839QJS2"/>
<feature type="region of interest" description="Disordered" evidence="1">
    <location>
        <begin position="39"/>
        <end position="58"/>
    </location>
</feature>
<dbReference type="Proteomes" id="UP000523000">
    <property type="component" value="Unassembled WGS sequence"/>
</dbReference>
<evidence type="ECO:0000256" key="1">
    <source>
        <dbReference type="SAM" id="MobiDB-lite"/>
    </source>
</evidence>
<keyword evidence="3" id="KW-1185">Reference proteome</keyword>
<gene>
    <name evidence="2" type="ORF">E9229_002640</name>
</gene>
<reference evidence="2 3" key="1">
    <citation type="submission" date="2020-08" db="EMBL/GenBank/DDBJ databases">
        <title>Sequencing the genomes of 1000 actinobacteria strains.</title>
        <authorList>
            <person name="Klenk H.-P."/>
        </authorList>
    </citation>
    <scope>NUCLEOTIDE SEQUENCE [LARGE SCALE GENOMIC DNA]</scope>
    <source>
        <strain evidence="2 3">DSM 22826</strain>
    </source>
</reference>
<evidence type="ECO:0000313" key="3">
    <source>
        <dbReference type="Proteomes" id="UP000523000"/>
    </source>
</evidence>
<name>A0A839QJS2_9MICC</name>
<dbReference type="EMBL" id="JACHVS010000001">
    <property type="protein sequence ID" value="MBB2996449.1"/>
    <property type="molecule type" value="Genomic_DNA"/>
</dbReference>
<proteinExistence type="predicted"/>
<sequence>MHGAAATMAFHRPLMAGANGSQGRIRHGTMDVRASWKRCASAPDTRRNPSCPPSKQRPEFWAVSRRRRRGIKVFRRSTSRHRNHPPPRLRARIPWGRHCRRQVRPRRQNPLRGPCPTPVRYRIRSQSPTPCRVRIRCPIPIRPRFLFPRRDKGQGGLPRHVSVPVPGPVLHDAHWPTARHEWIHMSGRDRLVPVGGPGFNSGPRSGLPGHTGTGRPLKT</sequence>
<comment type="caution">
    <text evidence="2">The sequence shown here is derived from an EMBL/GenBank/DDBJ whole genome shotgun (WGS) entry which is preliminary data.</text>
</comment>
<feature type="region of interest" description="Disordered" evidence="1">
    <location>
        <begin position="195"/>
        <end position="219"/>
    </location>
</feature>
<evidence type="ECO:0000313" key="2">
    <source>
        <dbReference type="EMBL" id="MBB2996449.1"/>
    </source>
</evidence>